<name>E4WYP9_OIKDI</name>
<evidence type="ECO:0000313" key="4">
    <source>
        <dbReference type="Proteomes" id="UP000001307"/>
    </source>
</evidence>
<dbReference type="Proteomes" id="UP000001307">
    <property type="component" value="Unassembled WGS sequence"/>
</dbReference>
<gene>
    <name evidence="3" type="ORF">GSOID_T00013587001</name>
</gene>
<evidence type="ECO:0000256" key="1">
    <source>
        <dbReference type="SAM" id="Phobius"/>
    </source>
</evidence>
<dbReference type="EMBL" id="FN653019">
    <property type="protein sequence ID" value="CBY22813.1"/>
    <property type="molecule type" value="Genomic_DNA"/>
</dbReference>
<dbReference type="InParanoid" id="E4WYP9"/>
<dbReference type="OrthoDB" id="10349153at2759"/>
<protein>
    <submittedName>
        <fullName evidence="3">Uncharacterized protein</fullName>
    </submittedName>
</protein>
<keyword evidence="4" id="KW-1185">Reference proteome</keyword>
<evidence type="ECO:0000313" key="3">
    <source>
        <dbReference type="EMBL" id="CBY22813.1"/>
    </source>
</evidence>
<feature type="transmembrane region" description="Helical" evidence="1">
    <location>
        <begin position="100"/>
        <end position="123"/>
    </location>
</feature>
<reference evidence="3" key="1">
    <citation type="journal article" date="2010" name="Science">
        <title>Plasticity of animal genome architecture unmasked by rapid evolution of a pelagic tunicate.</title>
        <authorList>
            <person name="Denoeud F."/>
            <person name="Henriet S."/>
            <person name="Mungpakdee S."/>
            <person name="Aury J.M."/>
            <person name="Da Silva C."/>
            <person name="Brinkmann H."/>
            <person name="Mikhaleva J."/>
            <person name="Olsen L.C."/>
            <person name="Jubin C."/>
            <person name="Canestro C."/>
            <person name="Bouquet J.M."/>
            <person name="Danks G."/>
            <person name="Poulain J."/>
            <person name="Campsteijn C."/>
            <person name="Adamski M."/>
            <person name="Cross I."/>
            <person name="Yadetie F."/>
            <person name="Muffato M."/>
            <person name="Louis A."/>
            <person name="Butcher S."/>
            <person name="Tsagkogeorga G."/>
            <person name="Konrad A."/>
            <person name="Singh S."/>
            <person name="Jensen M.F."/>
            <person name="Cong E.H."/>
            <person name="Eikeseth-Otteraa H."/>
            <person name="Noel B."/>
            <person name="Anthouard V."/>
            <person name="Porcel B.M."/>
            <person name="Kachouri-Lafond R."/>
            <person name="Nishino A."/>
            <person name="Ugolini M."/>
            <person name="Chourrout P."/>
            <person name="Nishida H."/>
            <person name="Aasland R."/>
            <person name="Huzurbazar S."/>
            <person name="Westhof E."/>
            <person name="Delsuc F."/>
            <person name="Lehrach H."/>
            <person name="Reinhardt R."/>
            <person name="Weissenbach J."/>
            <person name="Roy S.W."/>
            <person name="Artiguenave F."/>
            <person name="Postlethwait J.H."/>
            <person name="Manak J.R."/>
            <person name="Thompson E.M."/>
            <person name="Jaillon O."/>
            <person name="Du Pasquier L."/>
            <person name="Boudinot P."/>
            <person name="Liberles D.A."/>
            <person name="Volff J.N."/>
            <person name="Philippe H."/>
            <person name="Lenhard B."/>
            <person name="Roest Crollius H."/>
            <person name="Wincker P."/>
            <person name="Chourrout D."/>
        </authorList>
    </citation>
    <scope>NUCLEOTIDE SEQUENCE [LARGE SCALE GENOMIC DNA]</scope>
</reference>
<keyword evidence="1" id="KW-0812">Transmembrane</keyword>
<proteinExistence type="predicted"/>
<organism evidence="3">
    <name type="scientific">Oikopleura dioica</name>
    <name type="common">Tunicate</name>
    <dbReference type="NCBI Taxonomy" id="34765"/>
    <lineage>
        <taxon>Eukaryota</taxon>
        <taxon>Metazoa</taxon>
        <taxon>Chordata</taxon>
        <taxon>Tunicata</taxon>
        <taxon>Appendicularia</taxon>
        <taxon>Copelata</taxon>
        <taxon>Oikopleuridae</taxon>
        <taxon>Oikopleura</taxon>
    </lineage>
</organism>
<dbReference type="AlphaFoldDB" id="E4WYP9"/>
<keyword evidence="1" id="KW-0472">Membrane</keyword>
<evidence type="ECO:0000256" key="2">
    <source>
        <dbReference type="SAM" id="SignalP"/>
    </source>
</evidence>
<feature type="signal peptide" evidence="2">
    <location>
        <begin position="1"/>
        <end position="16"/>
    </location>
</feature>
<sequence>MKVFKLLCFFIQHVSANQDKCFRTDWLVTANINGSMTERFCFESCEERRQDPNRKTVDMIIMSIKNCKVNGIACPLDPICHKKKREIFQCKCRDSRAVRIWLFALSFGGGFFILVKFLIYFLYKIRKHTNNPDSIFNCARHKKPPRILIKDLLSK</sequence>
<feature type="chain" id="PRO_5003192472" evidence="2">
    <location>
        <begin position="17"/>
        <end position="155"/>
    </location>
</feature>
<accession>E4WYP9</accession>
<keyword evidence="1" id="KW-1133">Transmembrane helix</keyword>
<keyword evidence="2" id="KW-0732">Signal</keyword>